<dbReference type="EMBL" id="HG792026">
    <property type="protein sequence ID" value="CDM38412.1"/>
    <property type="molecule type" value="Genomic_DNA"/>
</dbReference>
<name>W6R981_PENRF</name>
<dbReference type="AlphaFoldDB" id="W6R981"/>
<keyword evidence="2" id="KW-1185">Reference proteome</keyword>
<proteinExistence type="predicted"/>
<gene>
    <name evidence="1" type="ORF">PROQFM164_S12g000021</name>
</gene>
<organism evidence="1 2">
    <name type="scientific">Penicillium roqueforti (strain FM164)</name>
    <dbReference type="NCBI Taxonomy" id="1365484"/>
    <lineage>
        <taxon>Eukaryota</taxon>
        <taxon>Fungi</taxon>
        <taxon>Dikarya</taxon>
        <taxon>Ascomycota</taxon>
        <taxon>Pezizomycotina</taxon>
        <taxon>Eurotiomycetes</taxon>
        <taxon>Eurotiomycetidae</taxon>
        <taxon>Eurotiales</taxon>
        <taxon>Aspergillaceae</taxon>
        <taxon>Penicillium</taxon>
    </lineage>
</organism>
<evidence type="ECO:0000313" key="2">
    <source>
        <dbReference type="Proteomes" id="UP000030686"/>
    </source>
</evidence>
<dbReference type="Proteomes" id="UP000030686">
    <property type="component" value="Unassembled WGS sequence"/>
</dbReference>
<protein>
    <submittedName>
        <fullName evidence="1">Uncharacterized protein</fullName>
    </submittedName>
</protein>
<sequence length="153" mass="17229">MPRQTDAILSSDSIFVGPNFVEETSSAFLFVDELAYSLDKEHSDEERVSSFFSPGIYLTGLKEKANNHDKKVDAMNGTPPHSARHVIVRIFDIYMELTRVHQSHKPTDILQCILHLRANRIIVPNPPNETPFLGLLLSILQADLQGSTTPYRP</sequence>
<accession>W6R981</accession>
<evidence type="ECO:0000313" key="1">
    <source>
        <dbReference type="EMBL" id="CDM38412.1"/>
    </source>
</evidence>
<reference evidence="1" key="1">
    <citation type="journal article" date="2014" name="Nat. Commun.">
        <title>Multiple recent horizontal transfers of a large genomic region in cheese making fungi.</title>
        <authorList>
            <person name="Cheeseman K."/>
            <person name="Ropars J."/>
            <person name="Renault P."/>
            <person name="Dupont J."/>
            <person name="Gouzy J."/>
            <person name="Branca A."/>
            <person name="Abraham A.L."/>
            <person name="Ceppi M."/>
            <person name="Conseiller E."/>
            <person name="Debuchy R."/>
            <person name="Malagnac F."/>
            <person name="Goarin A."/>
            <person name="Silar P."/>
            <person name="Lacoste S."/>
            <person name="Sallet E."/>
            <person name="Bensimon A."/>
            <person name="Giraud T."/>
            <person name="Brygoo Y."/>
        </authorList>
    </citation>
    <scope>NUCLEOTIDE SEQUENCE [LARGE SCALE GENOMIC DNA]</scope>
    <source>
        <strain evidence="1">FM164</strain>
    </source>
</reference>